<evidence type="ECO:0000256" key="1">
    <source>
        <dbReference type="SAM" id="SignalP"/>
    </source>
</evidence>
<name>A0ABY9RCN1_9BURK</name>
<sequence>MMKIIWLIVALICLALPRQASSQGRNKLCLAQPSWGQATYLKRVAVDGPISSAAEWRRFQGVDWLMQTLDGKVSMMLRLPNEYVLVGAQPGFTPQYFESFEAAVETPMWTNSAPSFKKYRAPCALPEAENIAVNEQDLIQASPIGQKQVKFFGSLKRESLLDKIRVTYSIEIQRANSGSTEERFQSLYGSWEFQKQLDLFPVDYDIQGWRLYKDGVFVHQISAGNPFPIGRLEQFKAIK</sequence>
<evidence type="ECO:0000313" key="3">
    <source>
        <dbReference type="Proteomes" id="UP001181355"/>
    </source>
</evidence>
<dbReference type="RefSeq" id="WP_309480511.1">
    <property type="nucleotide sequence ID" value="NZ_CP133720.1"/>
</dbReference>
<dbReference type="EMBL" id="CP133720">
    <property type="protein sequence ID" value="WMW79010.1"/>
    <property type="molecule type" value="Genomic_DNA"/>
</dbReference>
<proteinExistence type="predicted"/>
<dbReference type="Proteomes" id="UP001181355">
    <property type="component" value="Chromosome"/>
</dbReference>
<keyword evidence="1" id="KW-0732">Signal</keyword>
<evidence type="ECO:0000313" key="2">
    <source>
        <dbReference type="EMBL" id="WMW79010.1"/>
    </source>
</evidence>
<feature type="signal peptide" evidence="1">
    <location>
        <begin position="1"/>
        <end position="22"/>
    </location>
</feature>
<gene>
    <name evidence="2" type="ORF">RF679_10085</name>
</gene>
<keyword evidence="3" id="KW-1185">Reference proteome</keyword>
<protein>
    <submittedName>
        <fullName evidence="2">Uncharacterized protein</fullName>
    </submittedName>
</protein>
<feature type="chain" id="PRO_5046488008" evidence="1">
    <location>
        <begin position="23"/>
        <end position="239"/>
    </location>
</feature>
<accession>A0ABY9RCN1</accession>
<organism evidence="2 3">
    <name type="scientific">Undibacterium cyanobacteriorum</name>
    <dbReference type="NCBI Taxonomy" id="3073561"/>
    <lineage>
        <taxon>Bacteria</taxon>
        <taxon>Pseudomonadati</taxon>
        <taxon>Pseudomonadota</taxon>
        <taxon>Betaproteobacteria</taxon>
        <taxon>Burkholderiales</taxon>
        <taxon>Oxalobacteraceae</taxon>
        <taxon>Undibacterium</taxon>
    </lineage>
</organism>
<reference evidence="2" key="1">
    <citation type="submission" date="2023-09" db="EMBL/GenBank/DDBJ databases">
        <title>Undibacterium sp. 20NA77.5 isolated from freshwater.</title>
        <authorList>
            <person name="Le V."/>
            <person name="Ko S.-R."/>
            <person name="Ahn C.-Y."/>
            <person name="Oh H.-M."/>
        </authorList>
    </citation>
    <scope>NUCLEOTIDE SEQUENCE</scope>
    <source>
        <strain evidence="2">20NA77.5</strain>
    </source>
</reference>